<evidence type="ECO:0008006" key="4">
    <source>
        <dbReference type="Google" id="ProtNLM"/>
    </source>
</evidence>
<dbReference type="Gene3D" id="3.40.50.1580">
    <property type="entry name" value="Nucleoside phosphorylase domain"/>
    <property type="match status" value="1"/>
</dbReference>
<dbReference type="GO" id="GO:0009116">
    <property type="term" value="P:nucleoside metabolic process"/>
    <property type="evidence" value="ECO:0007669"/>
    <property type="project" value="InterPro"/>
</dbReference>
<organism evidence="2 3">
    <name type="scientific">Endocarpon pusillum (strain Z07020 / HMAS-L-300199)</name>
    <name type="common">Lichen-forming fungus</name>
    <dbReference type="NCBI Taxonomy" id="1263415"/>
    <lineage>
        <taxon>Eukaryota</taxon>
        <taxon>Fungi</taxon>
        <taxon>Dikarya</taxon>
        <taxon>Ascomycota</taxon>
        <taxon>Pezizomycotina</taxon>
        <taxon>Eurotiomycetes</taxon>
        <taxon>Chaetothyriomycetidae</taxon>
        <taxon>Verrucariales</taxon>
        <taxon>Verrucariaceae</taxon>
        <taxon>Endocarpon</taxon>
    </lineage>
</organism>
<gene>
    <name evidence="2" type="ORF">EPUS_06121</name>
</gene>
<dbReference type="InterPro" id="IPR035994">
    <property type="entry name" value="Nucleoside_phosphorylase_sf"/>
</dbReference>
<dbReference type="HOGENOM" id="CLU_627037_0_0_1"/>
<name>U1HZU8_ENDPU</name>
<dbReference type="SUPFAM" id="SSF53167">
    <property type="entry name" value="Purine and uridine phosphorylases"/>
    <property type="match status" value="1"/>
</dbReference>
<dbReference type="GO" id="GO:0003824">
    <property type="term" value="F:catalytic activity"/>
    <property type="evidence" value="ECO:0007669"/>
    <property type="project" value="InterPro"/>
</dbReference>
<evidence type="ECO:0000256" key="1">
    <source>
        <dbReference type="SAM" id="MobiDB-lite"/>
    </source>
</evidence>
<dbReference type="PANTHER" id="PTHR46082">
    <property type="entry name" value="ATP/GTP-BINDING PROTEIN-RELATED"/>
    <property type="match status" value="1"/>
</dbReference>
<dbReference type="InterPro" id="IPR053137">
    <property type="entry name" value="NLR-like"/>
</dbReference>
<accession>U1HZU8</accession>
<protein>
    <recommendedName>
        <fullName evidence="4">C2H2-type domain-containing protein</fullName>
    </recommendedName>
</protein>
<reference evidence="3" key="1">
    <citation type="journal article" date="2014" name="BMC Genomics">
        <title>Genome characteristics reveal the impact of lichenization on lichen-forming fungus Endocarpon pusillum Hedwig (Verrucariales, Ascomycota).</title>
        <authorList>
            <person name="Wang Y.-Y."/>
            <person name="Liu B."/>
            <person name="Zhang X.-Y."/>
            <person name="Zhou Q.-M."/>
            <person name="Zhang T."/>
            <person name="Li H."/>
            <person name="Yu Y.-F."/>
            <person name="Zhang X.-L."/>
            <person name="Hao X.-Y."/>
            <person name="Wang M."/>
            <person name="Wang L."/>
            <person name="Wei J.-C."/>
        </authorList>
    </citation>
    <scope>NUCLEOTIDE SEQUENCE [LARGE SCALE GENOMIC DNA]</scope>
    <source>
        <strain evidence="3">Z07020 / HMAS-L-300199</strain>
    </source>
</reference>
<feature type="compositionally biased region" description="Polar residues" evidence="1">
    <location>
        <begin position="208"/>
        <end position="219"/>
    </location>
</feature>
<dbReference type="OrthoDB" id="1577640at2759"/>
<dbReference type="AlphaFoldDB" id="U1HZU8"/>
<keyword evidence="3" id="KW-1185">Reference proteome</keyword>
<feature type="region of interest" description="Disordered" evidence="1">
    <location>
        <begin position="205"/>
        <end position="237"/>
    </location>
</feature>
<dbReference type="Gene3D" id="3.30.160.60">
    <property type="entry name" value="Classic Zinc Finger"/>
    <property type="match status" value="1"/>
</dbReference>
<dbReference type="RefSeq" id="XP_007786160.1">
    <property type="nucleotide sequence ID" value="XM_007787970.1"/>
</dbReference>
<dbReference type="GeneID" id="19241068"/>
<evidence type="ECO:0000313" key="3">
    <source>
        <dbReference type="Proteomes" id="UP000019373"/>
    </source>
</evidence>
<sequence>MEAPQVVDDLPTQTPYFLGTESAHDLHDGYISNGTHECSMCQSADLHDLATDNSHGDDLLGFNAIFGGGIYEVFTNPLSVVNTTSAGAACFPRPDFISDNYRSSFDSGYARYGASNTSRSFSHIAYTISTSWSSTESTTNGTCCYNDTSLHCRGHGLPDIPMLGPRCGVLSTVQAGLALTFADRNCVISNADYDLTLGEVAPVKTGRGSDNSCHGASNTRPPPQTPKIALPLQRRPRPKRHYVCPVSPCTFKHSFSRSADLRRHMKTHFPPPSEERFDCRFTNCERKALKALQRWPPSPSVSTFWHLVLYVRLQILSTYRRIQRHNVVIACLPDYGTTSAAVVAEQMFHTFKEIRFGLVFGIGGGIPSVQNDIRLGDVVISRPEGTFGGVVQYDSGKAVWSKRWQSARQSSGLLDLSVPIAISPRLWERNLLGCWLW</sequence>
<dbReference type="PANTHER" id="PTHR46082:SF11">
    <property type="entry name" value="AAA+ ATPASE DOMAIN-CONTAINING PROTEIN-RELATED"/>
    <property type="match status" value="1"/>
</dbReference>
<evidence type="ECO:0000313" key="2">
    <source>
        <dbReference type="EMBL" id="ERF76460.1"/>
    </source>
</evidence>
<dbReference type="Proteomes" id="UP000019373">
    <property type="component" value="Unassembled WGS sequence"/>
</dbReference>
<proteinExistence type="predicted"/>
<dbReference type="EMBL" id="KE720753">
    <property type="protein sequence ID" value="ERF76460.1"/>
    <property type="molecule type" value="Genomic_DNA"/>
</dbReference>